<accession>A0A4R2BLF6</accession>
<keyword evidence="3" id="KW-1185">Reference proteome</keyword>
<name>A0A4R2BLF6_9BACI</name>
<proteinExistence type="predicted"/>
<organism evidence="2 3">
    <name type="scientific">Mesobacillus foraminis</name>
    <dbReference type="NCBI Taxonomy" id="279826"/>
    <lineage>
        <taxon>Bacteria</taxon>
        <taxon>Bacillati</taxon>
        <taxon>Bacillota</taxon>
        <taxon>Bacilli</taxon>
        <taxon>Bacillales</taxon>
        <taxon>Bacillaceae</taxon>
        <taxon>Mesobacillus</taxon>
    </lineage>
</organism>
<evidence type="ECO:0000256" key="1">
    <source>
        <dbReference type="SAM" id="SignalP"/>
    </source>
</evidence>
<evidence type="ECO:0000313" key="3">
    <source>
        <dbReference type="Proteomes" id="UP000295689"/>
    </source>
</evidence>
<evidence type="ECO:0008006" key="4">
    <source>
        <dbReference type="Google" id="ProtNLM"/>
    </source>
</evidence>
<dbReference type="EMBL" id="SLVV01000002">
    <property type="protein sequence ID" value="TCN27515.1"/>
    <property type="molecule type" value="Genomic_DNA"/>
</dbReference>
<keyword evidence="1" id="KW-0732">Signal</keyword>
<protein>
    <recommendedName>
        <fullName evidence="4">DUF4878 domain-containing protein</fullName>
    </recommendedName>
</protein>
<evidence type="ECO:0000313" key="2">
    <source>
        <dbReference type="EMBL" id="TCN27515.1"/>
    </source>
</evidence>
<dbReference type="PROSITE" id="PS51257">
    <property type="entry name" value="PROKAR_LIPOPROTEIN"/>
    <property type="match status" value="1"/>
</dbReference>
<dbReference type="RefSeq" id="WP_132002512.1">
    <property type="nucleotide sequence ID" value="NZ_JABUHM010000001.1"/>
</dbReference>
<gene>
    <name evidence="2" type="ORF">EV146_102469</name>
</gene>
<dbReference type="AlphaFoldDB" id="A0A4R2BLF6"/>
<comment type="caution">
    <text evidence="2">The sequence shown here is derived from an EMBL/GenBank/DDBJ whole genome shotgun (WGS) entry which is preliminary data.</text>
</comment>
<dbReference type="Proteomes" id="UP000295689">
    <property type="component" value="Unassembled WGS sequence"/>
</dbReference>
<feature type="chain" id="PRO_5038487763" description="DUF4878 domain-containing protein" evidence="1">
    <location>
        <begin position="21"/>
        <end position="204"/>
    </location>
</feature>
<reference evidence="2 3" key="1">
    <citation type="journal article" date="2015" name="Stand. Genomic Sci.">
        <title>Genomic Encyclopedia of Bacterial and Archaeal Type Strains, Phase III: the genomes of soil and plant-associated and newly described type strains.</title>
        <authorList>
            <person name="Whitman W.B."/>
            <person name="Woyke T."/>
            <person name="Klenk H.P."/>
            <person name="Zhou Y."/>
            <person name="Lilburn T.G."/>
            <person name="Beck B.J."/>
            <person name="De Vos P."/>
            <person name="Vandamme P."/>
            <person name="Eisen J.A."/>
            <person name="Garrity G."/>
            <person name="Hugenholtz P."/>
            <person name="Kyrpides N.C."/>
        </authorList>
    </citation>
    <scope>NUCLEOTIDE SEQUENCE [LARGE SCALE GENOMIC DNA]</scope>
    <source>
        <strain evidence="2 3">CV53</strain>
    </source>
</reference>
<feature type="signal peptide" evidence="1">
    <location>
        <begin position="1"/>
        <end position="20"/>
    </location>
</feature>
<sequence length="204" mass="22324">MKKQLIVGMMIVGLSLTALTGCFAPKPTETVEDFMTAIQEKDFEKAATFVDPKGSEDFDFKSMSEEAEAIDGFDPQVVFDGISNGYKFENPEEVKNEGDTAQVKVIVTSIDFAAVMTSVMGDVMPMAFGMAFSEDEAAAEKAMDKMMMASLKKHLNAEDASMATRTVTLNLKKDKDGEYKILSDDQLMDAVLANASEMEEIFGQ</sequence>